<keyword evidence="2 5" id="KW-0223">Dioxygenase</keyword>
<keyword evidence="6" id="KW-1185">Reference proteome</keyword>
<dbReference type="InterPro" id="IPR027443">
    <property type="entry name" value="IPNS-like_sf"/>
</dbReference>
<dbReference type="InterPro" id="IPR007803">
    <property type="entry name" value="Asp/Arg/Pro-Hydrxlase"/>
</dbReference>
<proteinExistence type="inferred from homology"/>
<evidence type="ECO:0000313" key="6">
    <source>
        <dbReference type="Proteomes" id="UP000069902"/>
    </source>
</evidence>
<accession>A0A0U5JA17</accession>
<dbReference type="InterPro" id="IPR051821">
    <property type="entry name" value="Asp/Asn_beta-hydroxylase"/>
</dbReference>
<sequence length="235" mass="27187">MENPLISIPCVITKINQAIAYCVGGKQRPVFFDIAKDYPELLAIQDNYSIIKEELEGVLKTDTKIPCFHEIDTTQTFISANQPNKNWRMFELYCYGQKPEANRRLCPKTCAILDKIPSIQHAVFSILEPGKSIPFHMGPYMGILRYHLGLIVPQVNPPYLHVKDKYYTWKEGESVLFDDTWIHQVINDSPSIRVVLFIDVKRKLPFPMNIMNSLLLKTLATRYGKSVMEKLDWQH</sequence>
<dbReference type="STRING" id="389348.PNK_0068"/>
<protein>
    <submittedName>
        <fullName evidence="5">Peptide aspartate b-dioxygenase</fullName>
        <ecNumber evidence="5">1.14.11.16</ecNumber>
    </submittedName>
</protein>
<dbReference type="EMBL" id="LN879502">
    <property type="protein sequence ID" value="CUI15706.1"/>
    <property type="molecule type" value="Genomic_DNA"/>
</dbReference>
<dbReference type="InParanoid" id="A0A0U5JA17"/>
<dbReference type="SUPFAM" id="SSF51197">
    <property type="entry name" value="Clavaminate synthase-like"/>
    <property type="match status" value="1"/>
</dbReference>
<comment type="similarity">
    <text evidence="1">Belongs to the aspartyl/asparaginyl beta-hydroxylase family.</text>
</comment>
<dbReference type="Pfam" id="PF05118">
    <property type="entry name" value="Asp_Arg_Hydrox"/>
    <property type="match status" value="1"/>
</dbReference>
<dbReference type="KEGG" id="pnl:PNK_0068"/>
<evidence type="ECO:0000256" key="1">
    <source>
        <dbReference type="ARBA" id="ARBA00007730"/>
    </source>
</evidence>
<keyword evidence="3 5" id="KW-0560">Oxidoreductase</keyword>
<evidence type="ECO:0000256" key="3">
    <source>
        <dbReference type="ARBA" id="ARBA00023002"/>
    </source>
</evidence>
<dbReference type="EC" id="1.14.11.16" evidence="5"/>
<dbReference type="PANTHER" id="PTHR46332:SF5">
    <property type="entry name" value="ASPARTATE BETA-HYDROXYLASE DOMAIN CONTAINING 2"/>
    <property type="match status" value="1"/>
</dbReference>
<dbReference type="GO" id="GO:0062101">
    <property type="term" value="F:peptidyl-aspartic acid 3-dioxygenase activity"/>
    <property type="evidence" value="ECO:0007669"/>
    <property type="project" value="UniProtKB-EC"/>
</dbReference>
<dbReference type="PANTHER" id="PTHR46332">
    <property type="entry name" value="ASPARTATE BETA-HYDROXYLASE DOMAIN-CONTAINING PROTEIN 2"/>
    <property type="match status" value="1"/>
</dbReference>
<evidence type="ECO:0000256" key="2">
    <source>
        <dbReference type="ARBA" id="ARBA00022964"/>
    </source>
</evidence>
<evidence type="ECO:0000313" key="5">
    <source>
        <dbReference type="EMBL" id="CUI15706.1"/>
    </source>
</evidence>
<dbReference type="RefSeq" id="WP_051981808.1">
    <property type="nucleotide sequence ID" value="NZ_LN879502.1"/>
</dbReference>
<dbReference type="PATRIC" id="fig|389348.3.peg.83"/>
<organism evidence="5 6">
    <name type="scientific">Candidatus Protochlamydia naegleriophila</name>
    <dbReference type="NCBI Taxonomy" id="389348"/>
    <lineage>
        <taxon>Bacteria</taxon>
        <taxon>Pseudomonadati</taxon>
        <taxon>Chlamydiota</taxon>
        <taxon>Chlamydiia</taxon>
        <taxon>Parachlamydiales</taxon>
        <taxon>Parachlamydiaceae</taxon>
        <taxon>Candidatus Protochlamydia</taxon>
    </lineage>
</organism>
<name>A0A0U5JA17_9BACT</name>
<dbReference type="Gene3D" id="2.60.120.330">
    <property type="entry name" value="B-lactam Antibiotic, Isopenicillin N Synthase, Chain"/>
    <property type="match status" value="1"/>
</dbReference>
<dbReference type="Proteomes" id="UP000069902">
    <property type="component" value="Chromosome cPNK"/>
</dbReference>
<dbReference type="AlphaFoldDB" id="A0A0U5JA17"/>
<reference evidence="6" key="1">
    <citation type="submission" date="2015-09" db="EMBL/GenBank/DDBJ databases">
        <authorList>
            <person name="Bertelli C."/>
        </authorList>
    </citation>
    <scope>NUCLEOTIDE SEQUENCE [LARGE SCALE GENOMIC DNA]</scope>
    <source>
        <strain evidence="6">KNic</strain>
    </source>
</reference>
<evidence type="ECO:0000259" key="4">
    <source>
        <dbReference type="Pfam" id="PF05118"/>
    </source>
</evidence>
<feature type="domain" description="Aspartyl/asparaginy/proline hydroxylase" evidence="4">
    <location>
        <begin position="46"/>
        <end position="202"/>
    </location>
</feature>
<gene>
    <name evidence="5" type="ORF">PNK_0068</name>
</gene>